<evidence type="ECO:0000313" key="5">
    <source>
        <dbReference type="Proteomes" id="UP000504617"/>
    </source>
</evidence>
<evidence type="ECO:0000259" key="4">
    <source>
        <dbReference type="Pfam" id="PF03364"/>
    </source>
</evidence>
<feature type="domain" description="Coenzyme Q-binding protein COQ10 START" evidence="4">
    <location>
        <begin position="93"/>
        <end position="222"/>
    </location>
</feature>
<dbReference type="Proteomes" id="UP000504617">
    <property type="component" value="Unplaced"/>
</dbReference>
<reference evidence="6" key="1">
    <citation type="submission" date="2025-08" db="UniProtKB">
        <authorList>
            <consortium name="RefSeq"/>
        </authorList>
    </citation>
    <scope>IDENTIFICATION</scope>
    <source>
        <tissue evidence="6">Skeletal muscle</tissue>
    </source>
</reference>
<dbReference type="CDD" id="cd07813">
    <property type="entry name" value="COQ10p_like"/>
    <property type="match status" value="1"/>
</dbReference>
<dbReference type="GO" id="GO:0005739">
    <property type="term" value="C:mitochondrion"/>
    <property type="evidence" value="ECO:0007669"/>
    <property type="project" value="TreeGrafter"/>
</dbReference>
<evidence type="ECO:0000256" key="3">
    <source>
        <dbReference type="ARBA" id="ARBA00024947"/>
    </source>
</evidence>
<name>A0A6I9X8V5_9SAUR</name>
<gene>
    <name evidence="6" type="primary">LOC106541162</name>
</gene>
<organism evidence="5 6">
    <name type="scientific">Thamnophis sirtalis</name>
    <dbReference type="NCBI Taxonomy" id="35019"/>
    <lineage>
        <taxon>Eukaryota</taxon>
        <taxon>Metazoa</taxon>
        <taxon>Chordata</taxon>
        <taxon>Craniata</taxon>
        <taxon>Vertebrata</taxon>
        <taxon>Euteleostomi</taxon>
        <taxon>Lepidosauria</taxon>
        <taxon>Squamata</taxon>
        <taxon>Bifurcata</taxon>
        <taxon>Unidentata</taxon>
        <taxon>Episquamata</taxon>
        <taxon>Toxicofera</taxon>
        <taxon>Serpentes</taxon>
        <taxon>Colubroidea</taxon>
        <taxon>Colubridae</taxon>
        <taxon>Natricinae</taxon>
        <taxon>Thamnophis</taxon>
    </lineage>
</organism>
<proteinExistence type="inferred from homology"/>
<dbReference type="OrthoDB" id="292693at2759"/>
<dbReference type="Pfam" id="PF03364">
    <property type="entry name" value="Polyketide_cyc"/>
    <property type="match status" value="1"/>
</dbReference>
<sequence length="244" mass="28060">MAGTRHLSKSLDALQGLFGSGLRPRFPRDSRIIPTMVHWRCLSSRSFFGPLIMNSCSFLDSRSIMRKQVRPFLNLAAPLLGAKRMEYIETRQLPYSVDQMYDVVADVGSYQLFVPWCNCSRIISHRKEVFKAELEVGFPPVVERYVSEISSVPHCQIRAVSKDGRLFRHLETLWQFKPGNTGRLDSCTLKFYVSFEFKSTLHSQLANLFFNEVVKQMVSAFERRAEKLYSTQTPAQPFKAIDCT</sequence>
<protein>
    <submittedName>
        <fullName evidence="6">Coenzyme Q-binding protein COQ10 homolog B, mitochondrial-like</fullName>
    </submittedName>
</protein>
<dbReference type="PANTHER" id="PTHR12901:SF14">
    <property type="entry name" value="COENZYME Q-BINDING PROTEIN COQ10 HOMOLOG, MITOCHONDRIAL"/>
    <property type="match status" value="1"/>
</dbReference>
<dbReference type="PANTHER" id="PTHR12901">
    <property type="entry name" value="SPERM PROTEIN HOMOLOG"/>
    <property type="match status" value="1"/>
</dbReference>
<comment type="function">
    <text evidence="3">Required for the function of coenzyme Q in the respiratory chain. May serve as a chaperone or may be involved in the transport of Q6 from its site of synthesis to the catalytic sites of the respiratory complexes.</text>
</comment>
<evidence type="ECO:0000256" key="1">
    <source>
        <dbReference type="ARBA" id="ARBA00006885"/>
    </source>
</evidence>
<dbReference type="AlphaFoldDB" id="A0A6I9X8V5"/>
<accession>A0A6I9X8V5</accession>
<dbReference type="InterPro" id="IPR044996">
    <property type="entry name" value="COQ10-like"/>
</dbReference>
<comment type="similarity">
    <text evidence="1">Belongs to the COQ10 family.</text>
</comment>
<evidence type="ECO:0000256" key="2">
    <source>
        <dbReference type="ARBA" id="ARBA00011814"/>
    </source>
</evidence>
<comment type="subunit">
    <text evidence="2">Interacts with coenzyme Q.</text>
</comment>
<dbReference type="InterPro" id="IPR005031">
    <property type="entry name" value="COQ10_START"/>
</dbReference>
<dbReference type="SUPFAM" id="SSF55961">
    <property type="entry name" value="Bet v1-like"/>
    <property type="match status" value="1"/>
</dbReference>
<dbReference type="GO" id="GO:0045333">
    <property type="term" value="P:cellular respiration"/>
    <property type="evidence" value="ECO:0007669"/>
    <property type="project" value="InterPro"/>
</dbReference>
<dbReference type="GeneID" id="106541162"/>
<dbReference type="GO" id="GO:0048039">
    <property type="term" value="F:ubiquinone binding"/>
    <property type="evidence" value="ECO:0007669"/>
    <property type="project" value="InterPro"/>
</dbReference>
<evidence type="ECO:0000313" key="6">
    <source>
        <dbReference type="RefSeq" id="XP_013911994.1"/>
    </source>
</evidence>
<dbReference type="KEGG" id="tsr:106541162"/>
<keyword evidence="5" id="KW-1185">Reference proteome</keyword>
<dbReference type="RefSeq" id="XP_013911994.1">
    <property type="nucleotide sequence ID" value="XM_014056519.1"/>
</dbReference>
<dbReference type="Gene3D" id="3.30.530.20">
    <property type="match status" value="1"/>
</dbReference>
<dbReference type="InterPro" id="IPR023393">
    <property type="entry name" value="START-like_dom_sf"/>
</dbReference>